<dbReference type="InterPro" id="IPR052906">
    <property type="entry name" value="Type_IV_Methyl-Rstrct_Enzyme"/>
</dbReference>
<sequence length="307" mass="33923">MRPSLSTTGRLSTRPSPVAGVCSEGPLDRKVVIEKSLGCYGYTAEELRDRSCESLSTRLKSLTGVVINEMLAASRLTTVQDGRLALPAPVEEKKTLTRTQKRRELRKRAAARAKEAPKYPDTPIGKLLAHADKRYNECRAKKITEEQYAASLKRAVIKAISEAGGEFFEELSMKILLALYGESVRSNELTAGPDDNGIDGKIVIRDPAGFEELIFFQSKTKLNERAYVSIKVAREFLGVMTAYGATKGILITNSRFHRETKAFAAKTRHLRLIDDSELFALMARSGAGIKTVDGLLHIDDGLFLNCR</sequence>
<name>A0A9D1SW19_9FIRM</name>
<proteinExistence type="predicted"/>
<dbReference type="InterPro" id="IPR007560">
    <property type="entry name" value="Restrct_endonuc_IV_Mrr"/>
</dbReference>
<reference evidence="2" key="1">
    <citation type="submission" date="2020-10" db="EMBL/GenBank/DDBJ databases">
        <authorList>
            <person name="Gilroy R."/>
        </authorList>
    </citation>
    <scope>NUCLEOTIDE SEQUENCE</scope>
    <source>
        <strain evidence="2">10406</strain>
    </source>
</reference>
<dbReference type="EMBL" id="DVOE01000003">
    <property type="protein sequence ID" value="HIU98286.1"/>
    <property type="molecule type" value="Genomic_DNA"/>
</dbReference>
<dbReference type="GO" id="GO:0003677">
    <property type="term" value="F:DNA binding"/>
    <property type="evidence" value="ECO:0007669"/>
    <property type="project" value="InterPro"/>
</dbReference>
<keyword evidence="2" id="KW-0540">Nuclease</keyword>
<dbReference type="PANTHER" id="PTHR30015:SF7">
    <property type="entry name" value="TYPE IV METHYL-DIRECTED RESTRICTION ENZYME ECOKMRR"/>
    <property type="match status" value="1"/>
</dbReference>
<dbReference type="InterPro" id="IPR011856">
    <property type="entry name" value="tRNA_endonuc-like_dom_sf"/>
</dbReference>
<dbReference type="GO" id="GO:0009307">
    <property type="term" value="P:DNA restriction-modification system"/>
    <property type="evidence" value="ECO:0007669"/>
    <property type="project" value="InterPro"/>
</dbReference>
<dbReference type="SUPFAM" id="SSF52980">
    <property type="entry name" value="Restriction endonuclease-like"/>
    <property type="match status" value="1"/>
</dbReference>
<evidence type="ECO:0000313" key="2">
    <source>
        <dbReference type="EMBL" id="HIU98286.1"/>
    </source>
</evidence>
<dbReference type="PANTHER" id="PTHR30015">
    <property type="entry name" value="MRR RESTRICTION SYSTEM PROTEIN"/>
    <property type="match status" value="1"/>
</dbReference>
<dbReference type="Gene3D" id="3.40.1350.10">
    <property type="match status" value="1"/>
</dbReference>
<keyword evidence="2" id="KW-0255">Endonuclease</keyword>
<organism evidence="2 3">
    <name type="scientific">Candidatus Limadaptatus stercoripullorum</name>
    <dbReference type="NCBI Taxonomy" id="2840846"/>
    <lineage>
        <taxon>Bacteria</taxon>
        <taxon>Bacillati</taxon>
        <taxon>Bacillota</taxon>
        <taxon>Clostridia</taxon>
        <taxon>Eubacteriales</taxon>
        <taxon>Candidatus Limadaptatus</taxon>
    </lineage>
</organism>
<comment type="caution">
    <text evidence="2">The sequence shown here is derived from an EMBL/GenBank/DDBJ whole genome shotgun (WGS) entry which is preliminary data.</text>
</comment>
<accession>A0A9D1SW19</accession>
<dbReference type="AlphaFoldDB" id="A0A9D1SW19"/>
<protein>
    <submittedName>
        <fullName evidence="2">Restriction endonuclease</fullName>
    </submittedName>
</protein>
<evidence type="ECO:0000313" key="3">
    <source>
        <dbReference type="Proteomes" id="UP000886857"/>
    </source>
</evidence>
<dbReference type="Pfam" id="PF04471">
    <property type="entry name" value="Mrr_cat"/>
    <property type="match status" value="1"/>
</dbReference>
<evidence type="ECO:0000259" key="1">
    <source>
        <dbReference type="Pfam" id="PF04471"/>
    </source>
</evidence>
<dbReference type="InterPro" id="IPR011335">
    <property type="entry name" value="Restrct_endonuc-II-like"/>
</dbReference>
<dbReference type="Proteomes" id="UP000886857">
    <property type="component" value="Unassembled WGS sequence"/>
</dbReference>
<gene>
    <name evidence="2" type="ORF">IAC73_00380</name>
</gene>
<reference evidence="2" key="2">
    <citation type="journal article" date="2021" name="PeerJ">
        <title>Extensive microbial diversity within the chicken gut microbiome revealed by metagenomics and culture.</title>
        <authorList>
            <person name="Gilroy R."/>
            <person name="Ravi A."/>
            <person name="Getino M."/>
            <person name="Pursley I."/>
            <person name="Horton D.L."/>
            <person name="Alikhan N.F."/>
            <person name="Baker D."/>
            <person name="Gharbi K."/>
            <person name="Hall N."/>
            <person name="Watson M."/>
            <person name="Adriaenssens E.M."/>
            <person name="Foster-Nyarko E."/>
            <person name="Jarju S."/>
            <person name="Secka A."/>
            <person name="Antonio M."/>
            <person name="Oren A."/>
            <person name="Chaudhuri R.R."/>
            <person name="La Ragione R."/>
            <person name="Hildebrand F."/>
            <person name="Pallen M.J."/>
        </authorList>
    </citation>
    <scope>NUCLEOTIDE SEQUENCE</scope>
    <source>
        <strain evidence="2">10406</strain>
    </source>
</reference>
<feature type="domain" description="Restriction endonuclease type IV Mrr" evidence="1">
    <location>
        <begin position="163"/>
        <end position="282"/>
    </location>
</feature>
<dbReference type="GO" id="GO:0015666">
    <property type="term" value="F:restriction endodeoxyribonuclease activity"/>
    <property type="evidence" value="ECO:0007669"/>
    <property type="project" value="TreeGrafter"/>
</dbReference>
<keyword evidence="2" id="KW-0378">Hydrolase</keyword>